<comment type="caution">
    <text evidence="1">The sequence shown here is derived from an EMBL/GenBank/DDBJ whole genome shotgun (WGS) entry which is preliminary data.</text>
</comment>
<dbReference type="GO" id="GO:0005759">
    <property type="term" value="C:mitochondrial matrix"/>
    <property type="evidence" value="ECO:0007669"/>
    <property type="project" value="InterPro"/>
</dbReference>
<accession>A0AAD8LEP3</accession>
<proteinExistence type="predicted"/>
<dbReference type="PANTHER" id="PTHR10826:SF14">
    <property type="entry name" value="MITOCHONDRIAL GLYCOPROTEIN FAMILY PROTEIN"/>
    <property type="match status" value="1"/>
</dbReference>
<keyword evidence="2" id="KW-1185">Reference proteome</keyword>
<protein>
    <recommendedName>
        <fullName evidence="3">Mitochondrial glycoprotein</fullName>
    </recommendedName>
</protein>
<dbReference type="PANTHER" id="PTHR10826">
    <property type="entry name" value="COMPLEMENT COMPONENT 1"/>
    <property type="match status" value="1"/>
</dbReference>
<dbReference type="Proteomes" id="UP001229421">
    <property type="component" value="Unassembled WGS sequence"/>
</dbReference>
<dbReference type="AlphaFoldDB" id="A0AAD8LEP3"/>
<dbReference type="Gene3D" id="3.10.280.10">
    <property type="entry name" value="Mitochondrial glycoprotein"/>
    <property type="match status" value="1"/>
</dbReference>
<dbReference type="InterPro" id="IPR036561">
    <property type="entry name" value="MAM33_sf"/>
</dbReference>
<sequence length="234" mass="27130">MAGLIHISRRLSKTLVPHFHQRFHLTNKIVSKFPPILATNTFSTSTLKHKSPFESNLLRLITNQIDFVSDYAPLHQPEKKINAFVVEDRPGEQYVTLRGRSTVDEDIKIEATMFDGLYRNMDDDEPDCQLHISMIVDIMKAEGGDTLQVVCSAWPKRLEIQNLYVIDFGGTLTRPYTGPNFRVLDKKIQSAMYEFLNARGVNNELCSFLNRYVWNKEKAEHIQRLKLLRSYVER</sequence>
<evidence type="ECO:0000313" key="1">
    <source>
        <dbReference type="EMBL" id="KAK1439434.1"/>
    </source>
</evidence>
<gene>
    <name evidence="1" type="ORF">QVD17_05252</name>
</gene>
<organism evidence="1 2">
    <name type="scientific">Tagetes erecta</name>
    <name type="common">African marigold</name>
    <dbReference type="NCBI Taxonomy" id="13708"/>
    <lineage>
        <taxon>Eukaryota</taxon>
        <taxon>Viridiplantae</taxon>
        <taxon>Streptophyta</taxon>
        <taxon>Embryophyta</taxon>
        <taxon>Tracheophyta</taxon>
        <taxon>Spermatophyta</taxon>
        <taxon>Magnoliopsida</taxon>
        <taxon>eudicotyledons</taxon>
        <taxon>Gunneridae</taxon>
        <taxon>Pentapetalae</taxon>
        <taxon>asterids</taxon>
        <taxon>campanulids</taxon>
        <taxon>Asterales</taxon>
        <taxon>Asteraceae</taxon>
        <taxon>Asteroideae</taxon>
        <taxon>Heliantheae alliance</taxon>
        <taxon>Tageteae</taxon>
        <taxon>Tagetes</taxon>
    </lineage>
</organism>
<dbReference type="InterPro" id="IPR003428">
    <property type="entry name" value="MAM33"/>
</dbReference>
<dbReference type="EMBL" id="JAUHHV010000001">
    <property type="protein sequence ID" value="KAK1439434.1"/>
    <property type="molecule type" value="Genomic_DNA"/>
</dbReference>
<name>A0AAD8LEP3_TARER</name>
<dbReference type="Pfam" id="PF02330">
    <property type="entry name" value="MAM33"/>
    <property type="match status" value="1"/>
</dbReference>
<reference evidence="1" key="1">
    <citation type="journal article" date="2023" name="bioRxiv">
        <title>Improved chromosome-level genome assembly for marigold (Tagetes erecta).</title>
        <authorList>
            <person name="Jiang F."/>
            <person name="Yuan L."/>
            <person name="Wang S."/>
            <person name="Wang H."/>
            <person name="Xu D."/>
            <person name="Wang A."/>
            <person name="Fan W."/>
        </authorList>
    </citation>
    <scope>NUCLEOTIDE SEQUENCE</scope>
    <source>
        <strain evidence="1">WSJ</strain>
        <tissue evidence="1">Leaf</tissue>
    </source>
</reference>
<dbReference type="SUPFAM" id="SSF54529">
    <property type="entry name" value="Mitochondrial glycoprotein MAM33-like"/>
    <property type="match status" value="1"/>
</dbReference>
<evidence type="ECO:0008006" key="3">
    <source>
        <dbReference type="Google" id="ProtNLM"/>
    </source>
</evidence>
<evidence type="ECO:0000313" key="2">
    <source>
        <dbReference type="Proteomes" id="UP001229421"/>
    </source>
</evidence>